<dbReference type="Proteomes" id="UP001521931">
    <property type="component" value="Unassembled WGS sequence"/>
</dbReference>
<keyword evidence="1" id="KW-0472">Membrane</keyword>
<evidence type="ECO:0008006" key="4">
    <source>
        <dbReference type="Google" id="ProtNLM"/>
    </source>
</evidence>
<organism evidence="2 3">
    <name type="scientific">Arsenicicoccus bolidensis</name>
    <dbReference type="NCBI Taxonomy" id="229480"/>
    <lineage>
        <taxon>Bacteria</taxon>
        <taxon>Bacillati</taxon>
        <taxon>Actinomycetota</taxon>
        <taxon>Actinomycetes</taxon>
        <taxon>Micrococcales</taxon>
        <taxon>Intrasporangiaceae</taxon>
        <taxon>Arsenicicoccus</taxon>
    </lineage>
</organism>
<evidence type="ECO:0000313" key="2">
    <source>
        <dbReference type="EMBL" id="MCG7321848.1"/>
    </source>
</evidence>
<proteinExistence type="predicted"/>
<reference evidence="2 3" key="1">
    <citation type="submission" date="2022-02" db="EMBL/GenBank/DDBJ databases">
        <title>Uncovering new skin microbiome diversity through culturing and metagenomics.</title>
        <authorList>
            <person name="Conlan S."/>
            <person name="Deming C."/>
            <person name="Nisc Comparative Sequencing Program N."/>
            <person name="Segre J.A."/>
        </authorList>
    </citation>
    <scope>NUCLEOTIDE SEQUENCE [LARGE SCALE GENOMIC DNA]</scope>
    <source>
        <strain evidence="2 3">ACRQZ</strain>
    </source>
</reference>
<sequence length="79" mass="9002">MTQAPMARHGRNPGWVLTAILAMGYGLLVAFGDRLHDDQGFWDAFTIWAGLLVLAVFVWCMVIPFARWLSSSSRQTYRR</sequence>
<keyword evidence="3" id="KW-1185">Reference proteome</keyword>
<name>A0ABS9Q1U4_9MICO</name>
<keyword evidence="1" id="KW-1133">Transmembrane helix</keyword>
<protein>
    <recommendedName>
        <fullName evidence="4">DUF4175 domain-containing protein</fullName>
    </recommendedName>
</protein>
<evidence type="ECO:0000256" key="1">
    <source>
        <dbReference type="SAM" id="Phobius"/>
    </source>
</evidence>
<feature type="transmembrane region" description="Helical" evidence="1">
    <location>
        <begin position="44"/>
        <end position="69"/>
    </location>
</feature>
<gene>
    <name evidence="2" type="ORF">MHL29_08105</name>
</gene>
<evidence type="ECO:0000313" key="3">
    <source>
        <dbReference type="Proteomes" id="UP001521931"/>
    </source>
</evidence>
<comment type="caution">
    <text evidence="2">The sequence shown here is derived from an EMBL/GenBank/DDBJ whole genome shotgun (WGS) entry which is preliminary data.</text>
</comment>
<dbReference type="RefSeq" id="WP_239263784.1">
    <property type="nucleotide sequence ID" value="NZ_JAKRCV010000020.1"/>
</dbReference>
<feature type="transmembrane region" description="Helical" evidence="1">
    <location>
        <begin position="12"/>
        <end position="32"/>
    </location>
</feature>
<dbReference type="EMBL" id="JAKRCV010000020">
    <property type="protein sequence ID" value="MCG7321848.1"/>
    <property type="molecule type" value="Genomic_DNA"/>
</dbReference>
<accession>A0ABS9Q1U4</accession>
<keyword evidence="1" id="KW-0812">Transmembrane</keyword>